<dbReference type="Pfam" id="PF00573">
    <property type="entry name" value="Ribosomal_L4"/>
    <property type="match status" value="1"/>
</dbReference>
<accession>A0A0F9EYT3</accession>
<name>A0A0F9EYT3_9ZZZZ</name>
<reference evidence="4" key="1">
    <citation type="journal article" date="2015" name="Nature">
        <title>Complex archaea that bridge the gap between prokaryotes and eukaryotes.</title>
        <authorList>
            <person name="Spang A."/>
            <person name="Saw J.H."/>
            <person name="Jorgensen S.L."/>
            <person name="Zaremba-Niedzwiedzka K."/>
            <person name="Martijn J."/>
            <person name="Lind A.E."/>
            <person name="van Eijk R."/>
            <person name="Schleper C."/>
            <person name="Guy L."/>
            <person name="Ettema T.J."/>
        </authorList>
    </citation>
    <scope>NUCLEOTIDE SEQUENCE</scope>
</reference>
<protein>
    <recommendedName>
        <fullName evidence="5">50S ribosomal protein L4</fullName>
    </recommendedName>
</protein>
<dbReference type="Gene3D" id="3.40.1370.10">
    <property type="match status" value="1"/>
</dbReference>
<comment type="caution">
    <text evidence="4">The sequence shown here is derived from an EMBL/GenBank/DDBJ whole genome shotgun (WGS) entry which is preliminary data.</text>
</comment>
<dbReference type="SUPFAM" id="SSF52166">
    <property type="entry name" value="Ribosomal protein L4"/>
    <property type="match status" value="1"/>
</dbReference>
<gene>
    <name evidence="4" type="ORF">LCGC14_2017060</name>
</gene>
<dbReference type="InterPro" id="IPR002136">
    <property type="entry name" value="Ribosomal_uL4"/>
</dbReference>
<evidence type="ECO:0000256" key="3">
    <source>
        <dbReference type="ARBA" id="ARBA00023274"/>
    </source>
</evidence>
<keyword evidence="2" id="KW-0689">Ribosomal protein</keyword>
<dbReference type="InterPro" id="IPR013005">
    <property type="entry name" value="Ribosomal_uL4-like"/>
</dbReference>
<feature type="non-terminal residue" evidence="4">
    <location>
        <position position="1"/>
    </location>
</feature>
<dbReference type="GO" id="GO:1990904">
    <property type="term" value="C:ribonucleoprotein complex"/>
    <property type="evidence" value="ECO:0007669"/>
    <property type="project" value="UniProtKB-KW"/>
</dbReference>
<proteinExistence type="inferred from homology"/>
<evidence type="ECO:0008006" key="5">
    <source>
        <dbReference type="Google" id="ProtNLM"/>
    </source>
</evidence>
<evidence type="ECO:0000256" key="1">
    <source>
        <dbReference type="ARBA" id="ARBA00010528"/>
    </source>
</evidence>
<dbReference type="PANTHER" id="PTHR10746:SF6">
    <property type="entry name" value="LARGE RIBOSOMAL SUBUNIT PROTEIN UL4M"/>
    <property type="match status" value="1"/>
</dbReference>
<dbReference type="GO" id="GO:0006412">
    <property type="term" value="P:translation"/>
    <property type="evidence" value="ECO:0007669"/>
    <property type="project" value="InterPro"/>
</dbReference>
<dbReference type="PANTHER" id="PTHR10746">
    <property type="entry name" value="50S RIBOSOMAL PROTEIN L4"/>
    <property type="match status" value="1"/>
</dbReference>
<keyword evidence="3" id="KW-0687">Ribonucleoprotein</keyword>
<sequence>SYSLPKKARRKALRSALSNKFKGKKISILDKIELKEPKTKRMANILANLRSGKKPLLIVEEKNEMVRRSARNIEGVKVLSPNSLNVYDLLNQDRLIVTKEALTKLEGHLG</sequence>
<dbReference type="GO" id="GO:0003735">
    <property type="term" value="F:structural constituent of ribosome"/>
    <property type="evidence" value="ECO:0007669"/>
    <property type="project" value="InterPro"/>
</dbReference>
<evidence type="ECO:0000256" key="2">
    <source>
        <dbReference type="ARBA" id="ARBA00022980"/>
    </source>
</evidence>
<dbReference type="InterPro" id="IPR023574">
    <property type="entry name" value="Ribosomal_uL4_dom_sf"/>
</dbReference>
<comment type="similarity">
    <text evidence="1">Belongs to the universal ribosomal protein uL4 family.</text>
</comment>
<organism evidence="4">
    <name type="scientific">marine sediment metagenome</name>
    <dbReference type="NCBI Taxonomy" id="412755"/>
    <lineage>
        <taxon>unclassified sequences</taxon>
        <taxon>metagenomes</taxon>
        <taxon>ecological metagenomes</taxon>
    </lineage>
</organism>
<dbReference type="EMBL" id="LAZR01023232">
    <property type="protein sequence ID" value="KKL79219.1"/>
    <property type="molecule type" value="Genomic_DNA"/>
</dbReference>
<evidence type="ECO:0000313" key="4">
    <source>
        <dbReference type="EMBL" id="KKL79219.1"/>
    </source>
</evidence>
<dbReference type="AlphaFoldDB" id="A0A0F9EYT3"/>
<dbReference type="GO" id="GO:0005840">
    <property type="term" value="C:ribosome"/>
    <property type="evidence" value="ECO:0007669"/>
    <property type="project" value="UniProtKB-KW"/>
</dbReference>